<feature type="binding site" evidence="7">
    <location>
        <position position="330"/>
    </location>
    <ligand>
        <name>[4Fe-4S] cluster</name>
        <dbReference type="ChEBI" id="CHEBI:49883"/>
    </ligand>
</feature>
<dbReference type="GO" id="GO:0141197">
    <property type="term" value="F:4-hydroxy-3-methylbut-2-enyl-diphosphate synthase activity (flavodoxin)"/>
    <property type="evidence" value="ECO:0007669"/>
    <property type="project" value="UniProtKB-EC"/>
</dbReference>
<reference evidence="10 11" key="1">
    <citation type="submission" date="2019-02" db="EMBL/GenBank/DDBJ databases">
        <title>Deep-cultivation of Planctomycetes and their phenomic and genomic characterization uncovers novel biology.</title>
        <authorList>
            <person name="Wiegand S."/>
            <person name="Jogler M."/>
            <person name="Boedeker C."/>
            <person name="Pinto D."/>
            <person name="Vollmers J."/>
            <person name="Rivas-Marin E."/>
            <person name="Kohn T."/>
            <person name="Peeters S.H."/>
            <person name="Heuer A."/>
            <person name="Rast P."/>
            <person name="Oberbeckmann S."/>
            <person name="Bunk B."/>
            <person name="Jeske O."/>
            <person name="Meyerdierks A."/>
            <person name="Storesund J.E."/>
            <person name="Kallscheuer N."/>
            <person name="Luecker S."/>
            <person name="Lage O.M."/>
            <person name="Pohl T."/>
            <person name="Merkel B.J."/>
            <person name="Hornburger P."/>
            <person name="Mueller R.-W."/>
            <person name="Bruemmer F."/>
            <person name="Labrenz M."/>
            <person name="Spormann A.M."/>
            <person name="Op Den Camp H."/>
            <person name="Overmann J."/>
            <person name="Amann R."/>
            <person name="Jetten M.S.M."/>
            <person name="Mascher T."/>
            <person name="Medema M.H."/>
            <person name="Devos D.P."/>
            <person name="Kaster A.-K."/>
            <person name="Ovreas L."/>
            <person name="Rohde M."/>
            <person name="Galperin M.Y."/>
            <person name="Jogler C."/>
        </authorList>
    </citation>
    <scope>NUCLEOTIDE SEQUENCE [LARGE SCALE GENOMIC DNA]</scope>
    <source>
        <strain evidence="10 11">Poly51</strain>
    </source>
</reference>
<keyword evidence="4 7" id="KW-0408">Iron</keyword>
<organism evidence="10 11">
    <name type="scientific">Rubripirellula tenax</name>
    <dbReference type="NCBI Taxonomy" id="2528015"/>
    <lineage>
        <taxon>Bacteria</taxon>
        <taxon>Pseudomonadati</taxon>
        <taxon>Planctomycetota</taxon>
        <taxon>Planctomycetia</taxon>
        <taxon>Pirellulales</taxon>
        <taxon>Pirellulaceae</taxon>
        <taxon>Rubripirellula</taxon>
    </lineage>
</organism>
<evidence type="ECO:0000313" key="10">
    <source>
        <dbReference type="EMBL" id="TWU48836.1"/>
    </source>
</evidence>
<evidence type="ECO:0000313" key="11">
    <source>
        <dbReference type="Proteomes" id="UP000318288"/>
    </source>
</evidence>
<dbReference type="InterPro" id="IPR045854">
    <property type="entry name" value="NO2/SO3_Rdtase_4Fe4S_sf"/>
</dbReference>
<dbReference type="RefSeq" id="WP_146460413.1">
    <property type="nucleotide sequence ID" value="NZ_SJPW01000006.1"/>
</dbReference>
<evidence type="ECO:0000256" key="7">
    <source>
        <dbReference type="HAMAP-Rule" id="MF_00159"/>
    </source>
</evidence>
<dbReference type="InterPro" id="IPR011005">
    <property type="entry name" value="Dihydropteroate_synth-like_sf"/>
</dbReference>
<evidence type="ECO:0000256" key="6">
    <source>
        <dbReference type="ARBA" id="ARBA00023229"/>
    </source>
</evidence>
<dbReference type="UniPathway" id="UPA00056">
    <property type="reaction ID" value="UER00096"/>
</dbReference>
<dbReference type="PIRSF" id="PIRSF004640">
    <property type="entry name" value="IspG"/>
    <property type="match status" value="1"/>
</dbReference>
<dbReference type="PANTHER" id="PTHR30454">
    <property type="entry name" value="4-HYDROXY-3-METHYLBUT-2-EN-1-YL DIPHOSPHATE SYNTHASE"/>
    <property type="match status" value="1"/>
</dbReference>
<name>A0A5C6EMQ7_9BACT</name>
<dbReference type="InterPro" id="IPR016425">
    <property type="entry name" value="IspG_bac"/>
</dbReference>
<dbReference type="GO" id="GO:0016114">
    <property type="term" value="P:terpenoid biosynthetic process"/>
    <property type="evidence" value="ECO:0007669"/>
    <property type="project" value="InterPro"/>
</dbReference>
<evidence type="ECO:0000259" key="8">
    <source>
        <dbReference type="Pfam" id="PF04551"/>
    </source>
</evidence>
<keyword evidence="2 7" id="KW-0479">Metal-binding</keyword>
<proteinExistence type="inferred from homology"/>
<gene>
    <name evidence="7 10" type="primary">ispG</name>
    <name evidence="10" type="ORF">Poly51_47400</name>
</gene>
<evidence type="ECO:0000256" key="4">
    <source>
        <dbReference type="ARBA" id="ARBA00023004"/>
    </source>
</evidence>
<comment type="catalytic activity">
    <reaction evidence="7">
        <text>(2E)-4-hydroxy-3-methylbut-2-enyl diphosphate + oxidized [flavodoxin] + H2O + 2 H(+) = 2-C-methyl-D-erythritol 2,4-cyclic diphosphate + reduced [flavodoxin]</text>
        <dbReference type="Rhea" id="RHEA:43604"/>
        <dbReference type="Rhea" id="RHEA-COMP:10622"/>
        <dbReference type="Rhea" id="RHEA-COMP:10623"/>
        <dbReference type="ChEBI" id="CHEBI:15377"/>
        <dbReference type="ChEBI" id="CHEBI:15378"/>
        <dbReference type="ChEBI" id="CHEBI:57618"/>
        <dbReference type="ChEBI" id="CHEBI:58210"/>
        <dbReference type="ChEBI" id="CHEBI:58483"/>
        <dbReference type="ChEBI" id="CHEBI:128753"/>
        <dbReference type="EC" id="1.17.7.3"/>
    </reaction>
</comment>
<feature type="binding site" evidence="7">
    <location>
        <position position="286"/>
    </location>
    <ligand>
        <name>[4Fe-4S] cluster</name>
        <dbReference type="ChEBI" id="CHEBI:49883"/>
    </ligand>
</feature>
<keyword evidence="5 7" id="KW-0411">Iron-sulfur</keyword>
<evidence type="ECO:0000256" key="5">
    <source>
        <dbReference type="ARBA" id="ARBA00023014"/>
    </source>
</evidence>
<dbReference type="HAMAP" id="MF_00159">
    <property type="entry name" value="IspG"/>
    <property type="match status" value="1"/>
</dbReference>
<comment type="caution">
    <text evidence="10">The sequence shown here is derived from an EMBL/GenBank/DDBJ whole genome shotgun (WGS) entry which is preliminary data.</text>
</comment>
<comment type="cofactor">
    <cofactor evidence="7">
        <name>[4Fe-4S] cluster</name>
        <dbReference type="ChEBI" id="CHEBI:49883"/>
    </cofactor>
    <text evidence="7">Binds 1 [4Fe-4S] cluster.</text>
</comment>
<dbReference type="OrthoDB" id="9803214at2"/>
<dbReference type="EMBL" id="SJPW01000006">
    <property type="protein sequence ID" value="TWU48836.1"/>
    <property type="molecule type" value="Genomic_DNA"/>
</dbReference>
<dbReference type="Proteomes" id="UP000318288">
    <property type="component" value="Unassembled WGS sequence"/>
</dbReference>
<dbReference type="EC" id="1.17.7.3" evidence="7"/>
<comment type="function">
    <text evidence="7">Converts 2C-methyl-D-erythritol 2,4-cyclodiphosphate (ME-2,4cPP) into 1-hydroxy-2-methyl-2-(E)-butenyl 4-diphosphate.</text>
</comment>
<accession>A0A5C6EMQ7</accession>
<feature type="binding site" evidence="7">
    <location>
        <position position="289"/>
    </location>
    <ligand>
        <name>[4Fe-4S] cluster</name>
        <dbReference type="ChEBI" id="CHEBI:49883"/>
    </ligand>
</feature>
<feature type="domain" description="IspG TIM-barrel" evidence="8">
    <location>
        <begin position="8"/>
        <end position="247"/>
    </location>
</feature>
<dbReference type="InterPro" id="IPR058578">
    <property type="entry name" value="IspG_TIM"/>
</dbReference>
<comment type="similarity">
    <text evidence="7">Belongs to the IspG family.</text>
</comment>
<feature type="binding site" evidence="7">
    <location>
        <position position="323"/>
    </location>
    <ligand>
        <name>[4Fe-4S] cluster</name>
        <dbReference type="ChEBI" id="CHEBI:49883"/>
    </ligand>
</feature>
<dbReference type="SUPFAM" id="SSF56014">
    <property type="entry name" value="Nitrite and sulphite reductase 4Fe-4S domain-like"/>
    <property type="match status" value="1"/>
</dbReference>
<dbReference type="InterPro" id="IPR004588">
    <property type="entry name" value="IspG_bac-typ"/>
</dbReference>
<dbReference type="GO" id="GO:0051539">
    <property type="term" value="F:4 iron, 4 sulfur cluster binding"/>
    <property type="evidence" value="ECO:0007669"/>
    <property type="project" value="UniProtKB-UniRule"/>
</dbReference>
<keyword evidence="6 7" id="KW-0414">Isoprene biosynthesis</keyword>
<protein>
    <recommendedName>
        <fullName evidence="7">4-hydroxy-3-methylbut-2-en-1-yl diphosphate synthase (flavodoxin)</fullName>
        <ecNumber evidence="7">1.17.7.3</ecNumber>
    </recommendedName>
    <alternativeName>
        <fullName evidence="7">1-hydroxy-2-methyl-2-(E)-butenyl 4-diphosphate synthase</fullName>
    </alternativeName>
</protein>
<keyword evidence="3 7" id="KW-0560">Oxidoreductase</keyword>
<evidence type="ECO:0000256" key="2">
    <source>
        <dbReference type="ARBA" id="ARBA00022723"/>
    </source>
</evidence>
<dbReference type="Gene3D" id="3.30.413.10">
    <property type="entry name" value="Sulfite Reductase Hemoprotein, domain 1"/>
    <property type="match status" value="1"/>
</dbReference>
<dbReference type="GO" id="GO:0019288">
    <property type="term" value="P:isopentenyl diphosphate biosynthetic process, methylerythritol 4-phosphate pathway"/>
    <property type="evidence" value="ECO:0007669"/>
    <property type="project" value="UniProtKB-UniRule"/>
</dbReference>
<evidence type="ECO:0000259" key="9">
    <source>
        <dbReference type="Pfam" id="PF26540"/>
    </source>
</evidence>
<dbReference type="AlphaFoldDB" id="A0A5C6EMQ7"/>
<dbReference type="GO" id="GO:0046429">
    <property type="term" value="F:4-hydroxy-3-methylbut-2-en-1-yl diphosphate synthase activity (ferredoxin)"/>
    <property type="evidence" value="ECO:0007669"/>
    <property type="project" value="UniProtKB-UniRule"/>
</dbReference>
<dbReference type="PANTHER" id="PTHR30454:SF0">
    <property type="entry name" value="4-HYDROXY-3-METHYLBUT-2-EN-1-YL DIPHOSPHATE SYNTHASE (FERREDOXIN), CHLOROPLASTIC"/>
    <property type="match status" value="1"/>
</dbReference>
<evidence type="ECO:0000256" key="3">
    <source>
        <dbReference type="ARBA" id="ARBA00023002"/>
    </source>
</evidence>
<comment type="pathway">
    <text evidence="7">Isoprenoid biosynthesis; isopentenyl diphosphate biosynthesis via DXP pathway; isopentenyl diphosphate from 1-deoxy-D-xylulose 5-phosphate: step 5/6.</text>
</comment>
<keyword evidence="11" id="KW-1185">Reference proteome</keyword>
<dbReference type="GO" id="GO:0005506">
    <property type="term" value="F:iron ion binding"/>
    <property type="evidence" value="ECO:0007669"/>
    <property type="project" value="InterPro"/>
</dbReference>
<dbReference type="NCBIfam" id="TIGR00612">
    <property type="entry name" value="ispG_gcpE"/>
    <property type="match status" value="1"/>
</dbReference>
<feature type="domain" description="IspG C-terminal" evidence="9">
    <location>
        <begin position="282"/>
        <end position="371"/>
    </location>
</feature>
<dbReference type="InterPro" id="IPR058579">
    <property type="entry name" value="IspG_C"/>
</dbReference>
<dbReference type="Pfam" id="PF26540">
    <property type="entry name" value="GcpE_C"/>
    <property type="match status" value="1"/>
</dbReference>
<sequence>MKITRNPTRSVAIGSITVGNGHPIAVQSMTATKTQNIEATIAQAEAYRLAGAGVVRIAVDSDKDAEALAEIRKGTTANLAVDLQENFKLAELVAPYVDKIRYNPGHLYHHQREKPWQDKVRFIIEQAATHDCAIRIGVNCGSVDPAKKAKYDADDSITPMIESALEHCEFVDSLGFTRYVVSLKDSDPSKVVEVNKRFATERPDVPLHLGVTEAGMPPDGVIKTRIAFEQLIGHGIGDTVRVSLTLPNDRKPEEVAAGLGIIDDIYAGRVRSVVKFDDKALNIISCPSCSRVENEAFIDLAQSVKEMSTYAKDYDITIAVMGCRVNGPGETDDADLGLWCGPAKVNLKRGTEALGAFGYDEILPKLKAELDAIIATK</sequence>
<evidence type="ECO:0000256" key="1">
    <source>
        <dbReference type="ARBA" id="ARBA00022485"/>
    </source>
</evidence>
<dbReference type="Gene3D" id="3.20.20.20">
    <property type="entry name" value="Dihydropteroate synthase-like"/>
    <property type="match status" value="1"/>
</dbReference>
<dbReference type="Pfam" id="PF04551">
    <property type="entry name" value="GcpE"/>
    <property type="match status" value="1"/>
</dbReference>
<keyword evidence="1 7" id="KW-0004">4Fe-4S</keyword>